<evidence type="ECO:0000256" key="1">
    <source>
        <dbReference type="SAM" id="MobiDB-lite"/>
    </source>
</evidence>
<dbReference type="EMBL" id="CM032191">
    <property type="protein sequence ID" value="KAG7085664.1"/>
    <property type="molecule type" value="Genomic_DNA"/>
</dbReference>
<dbReference type="KEGG" id="more:E1B28_003209"/>
<dbReference type="CDD" id="cd00920">
    <property type="entry name" value="Cupredoxin"/>
    <property type="match status" value="1"/>
</dbReference>
<name>A0A9P7RL24_9AGAR</name>
<proteinExistence type="predicted"/>
<dbReference type="OrthoDB" id="2331100at2759"/>
<gene>
    <name evidence="2" type="ORF">E1B28_003209</name>
</gene>
<organism evidence="2 3">
    <name type="scientific">Marasmius oreades</name>
    <name type="common">fairy-ring Marasmius</name>
    <dbReference type="NCBI Taxonomy" id="181124"/>
    <lineage>
        <taxon>Eukaryota</taxon>
        <taxon>Fungi</taxon>
        <taxon>Dikarya</taxon>
        <taxon>Basidiomycota</taxon>
        <taxon>Agaricomycotina</taxon>
        <taxon>Agaricomycetes</taxon>
        <taxon>Agaricomycetidae</taxon>
        <taxon>Agaricales</taxon>
        <taxon>Marasmiineae</taxon>
        <taxon>Marasmiaceae</taxon>
        <taxon>Marasmius</taxon>
    </lineage>
</organism>
<dbReference type="PANTHER" id="PTHR34883">
    <property type="entry name" value="SERINE-RICH PROTEIN, PUTATIVE-RELATED-RELATED"/>
    <property type="match status" value="1"/>
</dbReference>
<keyword evidence="3" id="KW-1185">Reference proteome</keyword>
<dbReference type="SUPFAM" id="SSF49503">
    <property type="entry name" value="Cupredoxins"/>
    <property type="match status" value="1"/>
</dbReference>
<evidence type="ECO:0008006" key="4">
    <source>
        <dbReference type="Google" id="ProtNLM"/>
    </source>
</evidence>
<dbReference type="PANTHER" id="PTHR34883:SF15">
    <property type="entry name" value="EXTRACELLULAR SERINE-RICH PROTEIN"/>
    <property type="match status" value="1"/>
</dbReference>
<dbReference type="Proteomes" id="UP001049176">
    <property type="component" value="Chromosome 11"/>
</dbReference>
<protein>
    <recommendedName>
        <fullName evidence="4">Blue (type 1) copper domain-containing protein</fullName>
    </recommendedName>
</protein>
<feature type="compositionally biased region" description="Gly residues" evidence="1">
    <location>
        <begin position="158"/>
        <end position="170"/>
    </location>
</feature>
<evidence type="ECO:0000313" key="2">
    <source>
        <dbReference type="EMBL" id="KAG7085664.1"/>
    </source>
</evidence>
<dbReference type="InterPro" id="IPR052953">
    <property type="entry name" value="Ser-rich/MCO-related"/>
</dbReference>
<dbReference type="GeneID" id="66072285"/>
<reference evidence="2" key="1">
    <citation type="journal article" date="2021" name="Genome Biol. Evol.">
        <title>The assembled and annotated genome of the fairy-ring fungus Marasmius oreades.</title>
        <authorList>
            <person name="Hiltunen M."/>
            <person name="Ament-Velasquez S.L."/>
            <person name="Johannesson H."/>
        </authorList>
    </citation>
    <scope>NUCLEOTIDE SEQUENCE</scope>
    <source>
        <strain evidence="2">03SP1</strain>
    </source>
</reference>
<feature type="region of interest" description="Disordered" evidence="1">
    <location>
        <begin position="158"/>
        <end position="179"/>
    </location>
</feature>
<dbReference type="RefSeq" id="XP_043002135.1">
    <property type="nucleotide sequence ID" value="XM_043160179.1"/>
</dbReference>
<comment type="caution">
    <text evidence="2">The sequence shown here is derived from an EMBL/GenBank/DDBJ whole genome shotgun (WGS) entry which is preliminary data.</text>
</comment>
<evidence type="ECO:0000313" key="3">
    <source>
        <dbReference type="Proteomes" id="UP001049176"/>
    </source>
</evidence>
<accession>A0A9P7RL24</accession>
<sequence>MFDPANTQANVGDVVQFMFTGIPANHSITQSSFASPCTREDGGFDSGWVAAPTDHNGSLPPATWNLTVTNASHPIWFYCKQTVPQFHCSSGMVGAINGPTSGANSMDNFIKNAQGAGAPDQGVGGLVGQGASASALPGPITGDLQYFGTPISGVASATGGGSGGGSGTSGGANPTSTTGNGAVSARYSIPILTLVTIAMGFALA</sequence>
<dbReference type="InterPro" id="IPR008972">
    <property type="entry name" value="Cupredoxin"/>
</dbReference>
<dbReference type="AlphaFoldDB" id="A0A9P7RL24"/>
<dbReference type="Gene3D" id="2.60.40.420">
    <property type="entry name" value="Cupredoxins - blue copper proteins"/>
    <property type="match status" value="1"/>
</dbReference>